<keyword evidence="2" id="KW-1185">Reference proteome</keyword>
<proteinExistence type="predicted"/>
<name>A0A1Y2CHE5_9FUNG</name>
<organism evidence="1 2">
    <name type="scientific">Rhizoclosmatium globosum</name>
    <dbReference type="NCBI Taxonomy" id="329046"/>
    <lineage>
        <taxon>Eukaryota</taxon>
        <taxon>Fungi</taxon>
        <taxon>Fungi incertae sedis</taxon>
        <taxon>Chytridiomycota</taxon>
        <taxon>Chytridiomycota incertae sedis</taxon>
        <taxon>Chytridiomycetes</taxon>
        <taxon>Chytridiales</taxon>
        <taxon>Chytriomycetaceae</taxon>
        <taxon>Rhizoclosmatium</taxon>
    </lineage>
</organism>
<dbReference type="Proteomes" id="UP000193642">
    <property type="component" value="Unassembled WGS sequence"/>
</dbReference>
<gene>
    <name evidence="1" type="ORF">BCR33DRAFT_715537</name>
</gene>
<protein>
    <submittedName>
        <fullName evidence="1">Uncharacterized protein</fullName>
    </submittedName>
</protein>
<comment type="caution">
    <text evidence="1">The sequence shown here is derived from an EMBL/GenBank/DDBJ whole genome shotgun (WGS) entry which is preliminary data.</text>
</comment>
<dbReference type="EMBL" id="MCGO01000016">
    <property type="protein sequence ID" value="ORY46459.1"/>
    <property type="molecule type" value="Genomic_DNA"/>
</dbReference>
<dbReference type="AlphaFoldDB" id="A0A1Y2CHE5"/>
<reference evidence="1 2" key="1">
    <citation type="submission" date="2016-07" db="EMBL/GenBank/DDBJ databases">
        <title>Pervasive Adenine N6-methylation of Active Genes in Fungi.</title>
        <authorList>
            <consortium name="DOE Joint Genome Institute"/>
            <person name="Mondo S.J."/>
            <person name="Dannebaum R.O."/>
            <person name="Kuo R.C."/>
            <person name="Labutti K."/>
            <person name="Haridas S."/>
            <person name="Kuo A."/>
            <person name="Salamov A."/>
            <person name="Ahrendt S.R."/>
            <person name="Lipzen A."/>
            <person name="Sullivan W."/>
            <person name="Andreopoulos W.B."/>
            <person name="Clum A."/>
            <person name="Lindquist E."/>
            <person name="Daum C."/>
            <person name="Ramamoorthy G.K."/>
            <person name="Gryganskyi A."/>
            <person name="Culley D."/>
            <person name="Magnuson J.K."/>
            <person name="James T.Y."/>
            <person name="O'Malley M.A."/>
            <person name="Stajich J.E."/>
            <person name="Spatafora J.W."/>
            <person name="Visel A."/>
            <person name="Grigoriev I.V."/>
        </authorList>
    </citation>
    <scope>NUCLEOTIDE SEQUENCE [LARGE SCALE GENOMIC DNA]</scope>
    <source>
        <strain evidence="1 2">JEL800</strain>
    </source>
</reference>
<accession>A0A1Y2CHE5</accession>
<sequence>MRTASVSINNKQVSRDLHQCQNMKLAGWTLSFETFDINHSYRKNPFRSQPDF</sequence>
<feature type="non-terminal residue" evidence="1">
    <location>
        <position position="52"/>
    </location>
</feature>
<evidence type="ECO:0000313" key="1">
    <source>
        <dbReference type="EMBL" id="ORY46459.1"/>
    </source>
</evidence>
<evidence type="ECO:0000313" key="2">
    <source>
        <dbReference type="Proteomes" id="UP000193642"/>
    </source>
</evidence>